<accession>A0A078A7Z0</accession>
<dbReference type="PANTHER" id="PTHR12538:SF0">
    <property type="entry name" value="40S RIBOSOMAL PROTEIN S26"/>
    <property type="match status" value="1"/>
</dbReference>
<dbReference type="EMBL" id="CCKQ01005627">
    <property type="protein sequence ID" value="CDW76876.1"/>
    <property type="molecule type" value="Genomic_DNA"/>
</dbReference>
<reference evidence="6 7" key="1">
    <citation type="submission" date="2014-06" db="EMBL/GenBank/DDBJ databases">
        <authorList>
            <person name="Swart Estienne"/>
        </authorList>
    </citation>
    <scope>NUCLEOTIDE SEQUENCE [LARGE SCALE GENOMIC DNA]</scope>
    <source>
        <strain evidence="6 7">130c</strain>
    </source>
</reference>
<protein>
    <submittedName>
        <fullName evidence="6">40s ribosomal protein s26</fullName>
    </submittedName>
</protein>
<feature type="coiled-coil region" evidence="4">
    <location>
        <begin position="442"/>
        <end position="501"/>
    </location>
</feature>
<evidence type="ECO:0000313" key="6">
    <source>
        <dbReference type="EMBL" id="CDW76876.1"/>
    </source>
</evidence>
<dbReference type="InterPro" id="IPR000892">
    <property type="entry name" value="Ribosomal_eS26"/>
</dbReference>
<evidence type="ECO:0000256" key="2">
    <source>
        <dbReference type="ARBA" id="ARBA00022980"/>
    </source>
</evidence>
<dbReference type="Pfam" id="PF01283">
    <property type="entry name" value="Ribosomal_S26e"/>
    <property type="match status" value="1"/>
</dbReference>
<evidence type="ECO:0000256" key="3">
    <source>
        <dbReference type="ARBA" id="ARBA00023274"/>
    </source>
</evidence>
<dbReference type="GO" id="GO:0003735">
    <property type="term" value="F:structural constituent of ribosome"/>
    <property type="evidence" value="ECO:0007669"/>
    <property type="project" value="InterPro"/>
</dbReference>
<dbReference type="GO" id="GO:0006412">
    <property type="term" value="P:translation"/>
    <property type="evidence" value="ECO:0007669"/>
    <property type="project" value="InterPro"/>
</dbReference>
<dbReference type="Proteomes" id="UP000039865">
    <property type="component" value="Unassembled WGS sequence"/>
</dbReference>
<dbReference type="GO" id="GO:0003729">
    <property type="term" value="F:mRNA binding"/>
    <property type="evidence" value="ECO:0007669"/>
    <property type="project" value="TreeGrafter"/>
</dbReference>
<evidence type="ECO:0000256" key="5">
    <source>
        <dbReference type="SAM" id="MobiDB-lite"/>
    </source>
</evidence>
<keyword evidence="4" id="KW-0175">Coiled coil</keyword>
<dbReference type="Gene3D" id="3.30.1740.20">
    <property type="entry name" value="Ribosomal protein S26e"/>
    <property type="match status" value="1"/>
</dbReference>
<feature type="region of interest" description="Disordered" evidence="5">
    <location>
        <begin position="574"/>
        <end position="595"/>
    </location>
</feature>
<feature type="compositionally biased region" description="Basic and acidic residues" evidence="5">
    <location>
        <begin position="1"/>
        <end position="11"/>
    </location>
</feature>
<dbReference type="InterPro" id="IPR038551">
    <property type="entry name" value="Ribosomal_eS26_sf"/>
</dbReference>
<keyword evidence="2 6" id="KW-0689">Ribosomal protein</keyword>
<comment type="similarity">
    <text evidence="1">Belongs to the eukaryotic ribosomal protein eS26 family.</text>
</comment>
<proteinExistence type="inferred from homology"/>
<dbReference type="InterPro" id="IPR047864">
    <property type="entry name" value="Ribosomal_eS26_CS"/>
</dbReference>
<keyword evidence="7" id="KW-1185">Reference proteome</keyword>
<keyword evidence="3" id="KW-0687">Ribonucleoprotein</keyword>
<sequence>MKPSESQDLRRLQRPSVSASTKTRQLRRKIDVSQSMNNPQNLYGIYQRQNEMMQNQGAWQQSHQNHSTGTMFAMDSAQMQKSNVTSGEQLQTANSQAPQINQFFSPQNQNYIGGINAAPGFVQNQIFINYFNNPQNPQIMPVNQQYFPQGFNQQQSTVLKPNPFRKSVRSANVKSRSLSHYKNSLNRNQSKITTNVNMSHQSMSPKTIQDSQITGFSGMLPDTNNQTLSGPALYNNYNLPVSGIQQNQYNPLQYIPQIDMEYAKIQRRNTHHAKKASRAFEDKNVEDLRVQLVQSRRSSIIQSEVLRTYYQMLLGLSYKIMKEMGIIDPSQLLLQPDAYQQLESDDNQMIDTTQDLAQNQYDSAIQNASSVNALNLVENGQGNNTIERETKEIINQIKKTQVQNVPHKKRTIISEQYMMHQGSQQALDIISQNNLEKHVINNDKVFQELKEQKQKIKLLKAKLSKKIKAYRKISLQVDPQLENEKQILNKAYNLMGQLRKKLLTMERKFENSKFSPSRQNLQFQLNQQSSQLGRANTFAKQSTLDRAITNNYDRGELSPNNQIKLKNGSMISPLKFNNQLNGGGQDDQYRQSSSERLRVKQEALMNLLKPVSSVHKRLSSNQASNHHIHQDQQIFKKAATLALYDENFSKDTSFNQSHGNQNPLPKEDSLMMMEEQEDEEDDRVNQESKLSIKHNKVQIQDLQDFHFYKNKQADQIKEKLQLFEQRELFSVQQEIERFKIDNKKAKLDLYRAQQMYIKKYGQEFMFKNEFHANEDLDDTYERERNNGRNKKNKGHADTVRCTNCGRVVSKDKAIKRFQQRNMVDASSKRDIQENYAYAQADFQMPKIYVKLSYCVSCAIHARIVRVRSVVDRKHRYTTKLRHHVRPEALTGNASLPLSALPRI</sequence>
<dbReference type="InParanoid" id="A0A078A7Z0"/>
<organism evidence="6 7">
    <name type="scientific">Stylonychia lemnae</name>
    <name type="common">Ciliate</name>
    <dbReference type="NCBI Taxonomy" id="5949"/>
    <lineage>
        <taxon>Eukaryota</taxon>
        <taxon>Sar</taxon>
        <taxon>Alveolata</taxon>
        <taxon>Ciliophora</taxon>
        <taxon>Intramacronucleata</taxon>
        <taxon>Spirotrichea</taxon>
        <taxon>Stichotrichia</taxon>
        <taxon>Sporadotrichida</taxon>
        <taxon>Oxytrichidae</taxon>
        <taxon>Stylonychinae</taxon>
        <taxon>Stylonychia</taxon>
    </lineage>
</organism>
<name>A0A078A7Z0_STYLE</name>
<evidence type="ECO:0000313" key="7">
    <source>
        <dbReference type="Proteomes" id="UP000039865"/>
    </source>
</evidence>
<dbReference type="PANTHER" id="PTHR12538">
    <property type="entry name" value="40S RIBOSOMAL PROTEIN S26"/>
    <property type="match status" value="1"/>
</dbReference>
<dbReference type="GO" id="GO:0022627">
    <property type="term" value="C:cytosolic small ribosomal subunit"/>
    <property type="evidence" value="ECO:0007669"/>
    <property type="project" value="TreeGrafter"/>
</dbReference>
<gene>
    <name evidence="6" type="primary">Contig8274.g8824</name>
    <name evidence="6" type="ORF">STYLEM_5841</name>
</gene>
<feature type="region of interest" description="Disordered" evidence="5">
    <location>
        <begin position="1"/>
        <end position="30"/>
    </location>
</feature>
<evidence type="ECO:0000256" key="4">
    <source>
        <dbReference type="SAM" id="Coils"/>
    </source>
</evidence>
<dbReference type="PROSITE" id="PS00733">
    <property type="entry name" value="RIBOSOMAL_S26E"/>
    <property type="match status" value="1"/>
</dbReference>
<dbReference type="AlphaFoldDB" id="A0A078A7Z0"/>
<evidence type="ECO:0000256" key="1">
    <source>
        <dbReference type="ARBA" id="ARBA00008596"/>
    </source>
</evidence>